<feature type="non-terminal residue" evidence="1">
    <location>
        <position position="1"/>
    </location>
</feature>
<dbReference type="Proteomes" id="UP000265520">
    <property type="component" value="Unassembled WGS sequence"/>
</dbReference>
<comment type="caution">
    <text evidence="1">The sequence shown here is derived from an EMBL/GenBank/DDBJ whole genome shotgun (WGS) entry which is preliminary data.</text>
</comment>
<sequence>LEGALKAAESANASLEAQRVKSRSFMFTEEEFKSLQLQVREINLLRESNMQLREENKHNFEECQ</sequence>
<dbReference type="AlphaFoldDB" id="A0A392PQV3"/>
<dbReference type="GO" id="GO:0005643">
    <property type="term" value="C:nuclear pore"/>
    <property type="evidence" value="ECO:0007669"/>
    <property type="project" value="TreeGrafter"/>
</dbReference>
<proteinExistence type="predicted"/>
<dbReference type="GO" id="GO:0006406">
    <property type="term" value="P:mRNA export from nucleus"/>
    <property type="evidence" value="ECO:0007669"/>
    <property type="project" value="TreeGrafter"/>
</dbReference>
<reference evidence="1 2" key="1">
    <citation type="journal article" date="2018" name="Front. Plant Sci.">
        <title>Red Clover (Trifolium pratense) and Zigzag Clover (T. medium) - A Picture of Genomic Similarities and Differences.</title>
        <authorList>
            <person name="Dluhosova J."/>
            <person name="Istvanek J."/>
            <person name="Nedelnik J."/>
            <person name="Repkova J."/>
        </authorList>
    </citation>
    <scope>NUCLEOTIDE SEQUENCE [LARGE SCALE GENOMIC DNA]</scope>
    <source>
        <strain evidence="2">cv. 10/8</strain>
        <tissue evidence="1">Leaf</tissue>
    </source>
</reference>
<accession>A0A392PQV3</accession>
<dbReference type="PANTHER" id="PTHR18898:SF2">
    <property type="entry name" value="NUCLEOPROTEIN TPR"/>
    <property type="match status" value="1"/>
</dbReference>
<organism evidence="1 2">
    <name type="scientific">Trifolium medium</name>
    <dbReference type="NCBI Taxonomy" id="97028"/>
    <lineage>
        <taxon>Eukaryota</taxon>
        <taxon>Viridiplantae</taxon>
        <taxon>Streptophyta</taxon>
        <taxon>Embryophyta</taxon>
        <taxon>Tracheophyta</taxon>
        <taxon>Spermatophyta</taxon>
        <taxon>Magnoliopsida</taxon>
        <taxon>eudicotyledons</taxon>
        <taxon>Gunneridae</taxon>
        <taxon>Pentapetalae</taxon>
        <taxon>rosids</taxon>
        <taxon>fabids</taxon>
        <taxon>Fabales</taxon>
        <taxon>Fabaceae</taxon>
        <taxon>Papilionoideae</taxon>
        <taxon>50 kb inversion clade</taxon>
        <taxon>NPAAA clade</taxon>
        <taxon>Hologalegina</taxon>
        <taxon>IRL clade</taxon>
        <taxon>Trifolieae</taxon>
        <taxon>Trifolium</taxon>
    </lineage>
</organism>
<name>A0A392PQV3_9FABA</name>
<dbReference type="GO" id="GO:0017056">
    <property type="term" value="F:structural constituent of nuclear pore"/>
    <property type="evidence" value="ECO:0007669"/>
    <property type="project" value="TreeGrafter"/>
</dbReference>
<evidence type="ECO:0000313" key="1">
    <source>
        <dbReference type="EMBL" id="MCI14092.1"/>
    </source>
</evidence>
<dbReference type="PANTHER" id="PTHR18898">
    <property type="entry name" value="NUCLEOPROTEIN TPR-RELATED"/>
    <property type="match status" value="1"/>
</dbReference>
<keyword evidence="2" id="KW-1185">Reference proteome</keyword>
<feature type="non-terminal residue" evidence="1">
    <location>
        <position position="64"/>
    </location>
</feature>
<evidence type="ECO:0000313" key="2">
    <source>
        <dbReference type="Proteomes" id="UP000265520"/>
    </source>
</evidence>
<dbReference type="EMBL" id="LXQA010090949">
    <property type="protein sequence ID" value="MCI14092.1"/>
    <property type="molecule type" value="Genomic_DNA"/>
</dbReference>
<protein>
    <submittedName>
        <fullName evidence="1">Nuclear-pore anchor-like protein</fullName>
    </submittedName>
</protein>